<feature type="domain" description="DUF4283" evidence="1">
    <location>
        <begin position="46"/>
        <end position="110"/>
    </location>
</feature>
<evidence type="ECO:0000313" key="2">
    <source>
        <dbReference type="EMBL" id="PNX88792.1"/>
    </source>
</evidence>
<evidence type="ECO:0000259" key="1">
    <source>
        <dbReference type="Pfam" id="PF14111"/>
    </source>
</evidence>
<dbReference type="AlphaFoldDB" id="A0A2K3MDD8"/>
<dbReference type="ExpressionAtlas" id="A0A2K3MDD8">
    <property type="expression patterns" value="baseline"/>
</dbReference>
<dbReference type="Proteomes" id="UP000236291">
    <property type="component" value="Unassembled WGS sequence"/>
</dbReference>
<evidence type="ECO:0000313" key="3">
    <source>
        <dbReference type="Proteomes" id="UP000236291"/>
    </source>
</evidence>
<dbReference type="Pfam" id="PF14111">
    <property type="entry name" value="DUF4283"/>
    <property type="match status" value="1"/>
</dbReference>
<sequence length="124" mass="14022">MGNNVNPLLGFLTLENEINAAGAINDDAGPDIPFTDEELSLWSNPWKHTLIVKIIGKENVSFQALENHLQRSWIRNGTIKVTDMEDGFISVNFTAEDDYNYVLFEGPWKFSLEDWINFGSNVEG</sequence>
<organism evidence="2 3">
    <name type="scientific">Trifolium pratense</name>
    <name type="common">Red clover</name>
    <dbReference type="NCBI Taxonomy" id="57577"/>
    <lineage>
        <taxon>Eukaryota</taxon>
        <taxon>Viridiplantae</taxon>
        <taxon>Streptophyta</taxon>
        <taxon>Embryophyta</taxon>
        <taxon>Tracheophyta</taxon>
        <taxon>Spermatophyta</taxon>
        <taxon>Magnoliopsida</taxon>
        <taxon>eudicotyledons</taxon>
        <taxon>Gunneridae</taxon>
        <taxon>Pentapetalae</taxon>
        <taxon>rosids</taxon>
        <taxon>fabids</taxon>
        <taxon>Fabales</taxon>
        <taxon>Fabaceae</taxon>
        <taxon>Papilionoideae</taxon>
        <taxon>50 kb inversion clade</taxon>
        <taxon>NPAAA clade</taxon>
        <taxon>Hologalegina</taxon>
        <taxon>IRL clade</taxon>
        <taxon>Trifolieae</taxon>
        <taxon>Trifolium</taxon>
    </lineage>
</organism>
<name>A0A2K3MDD8_TRIPR</name>
<dbReference type="STRING" id="57577.A0A2K3MDD8"/>
<accession>A0A2K3MDD8</accession>
<proteinExistence type="predicted"/>
<dbReference type="EMBL" id="ASHM01057699">
    <property type="protein sequence ID" value="PNX88792.1"/>
    <property type="molecule type" value="Genomic_DNA"/>
</dbReference>
<protein>
    <recommendedName>
        <fullName evidence="1">DUF4283 domain-containing protein</fullName>
    </recommendedName>
</protein>
<dbReference type="InterPro" id="IPR025558">
    <property type="entry name" value="DUF4283"/>
</dbReference>
<gene>
    <name evidence="2" type="ORF">L195_g044906</name>
</gene>
<reference evidence="2 3" key="2">
    <citation type="journal article" date="2017" name="Front. Plant Sci.">
        <title>Gene Classification and Mining of Molecular Markers Useful in Red Clover (Trifolium pratense) Breeding.</title>
        <authorList>
            <person name="Istvanek J."/>
            <person name="Dluhosova J."/>
            <person name="Dluhos P."/>
            <person name="Patkova L."/>
            <person name="Nedelnik J."/>
            <person name="Repkova J."/>
        </authorList>
    </citation>
    <scope>NUCLEOTIDE SEQUENCE [LARGE SCALE GENOMIC DNA]</scope>
    <source>
        <strain evidence="3">cv. Tatra</strain>
        <tissue evidence="2">Young leaves</tissue>
    </source>
</reference>
<reference evidence="2 3" key="1">
    <citation type="journal article" date="2014" name="Am. J. Bot.">
        <title>Genome assembly and annotation for red clover (Trifolium pratense; Fabaceae).</title>
        <authorList>
            <person name="Istvanek J."/>
            <person name="Jaros M."/>
            <person name="Krenek A."/>
            <person name="Repkova J."/>
        </authorList>
    </citation>
    <scope>NUCLEOTIDE SEQUENCE [LARGE SCALE GENOMIC DNA]</scope>
    <source>
        <strain evidence="3">cv. Tatra</strain>
        <tissue evidence="2">Young leaves</tissue>
    </source>
</reference>
<comment type="caution">
    <text evidence="2">The sequence shown here is derived from an EMBL/GenBank/DDBJ whole genome shotgun (WGS) entry which is preliminary data.</text>
</comment>